<dbReference type="AlphaFoldDB" id="A0A061IIN1"/>
<dbReference type="EMBL" id="KE669618">
    <property type="protein sequence ID" value="ERE82685.1"/>
    <property type="molecule type" value="Genomic_DNA"/>
</dbReference>
<protein>
    <submittedName>
        <fullName evidence="1">Uncharacterized protein</fullName>
    </submittedName>
</protein>
<name>A0A061IIN1_CRIGR</name>
<reference evidence="2" key="1">
    <citation type="journal article" date="2013" name="Nat. Biotechnol.">
        <title>Chinese hamster genome sequenced from sorted chromosomes.</title>
        <authorList>
            <person name="Brinkrolf K."/>
            <person name="Rupp O."/>
            <person name="Laux H."/>
            <person name="Kollin F."/>
            <person name="Ernst W."/>
            <person name="Linke B."/>
            <person name="Kofler R."/>
            <person name="Romand S."/>
            <person name="Hesse F."/>
            <person name="Budach W.E."/>
            <person name="Galosy S."/>
            <person name="Muller D."/>
            <person name="Noll T."/>
            <person name="Wienberg J."/>
            <person name="Jostock T."/>
            <person name="Leonard M."/>
            <person name="Grillari J."/>
            <person name="Tauch A."/>
            <person name="Goesmann A."/>
            <person name="Helk B."/>
            <person name="Mott J.E."/>
            <person name="Puhler A."/>
            <person name="Borth N."/>
        </authorList>
    </citation>
    <scope>NUCLEOTIDE SEQUENCE [LARGE SCALE GENOMIC DNA]</scope>
    <source>
        <strain evidence="2">17A/GY</strain>
    </source>
</reference>
<sequence>MLAVPTASRRVCPRPAPGLEAAVGAYSITFLRVHGERGHSPQSRGRAHVHGCKLSGMAPDTTQRFRWMILPRVPVLTSFDYKL</sequence>
<evidence type="ECO:0000313" key="1">
    <source>
        <dbReference type="EMBL" id="ERE82685.1"/>
    </source>
</evidence>
<evidence type="ECO:0000313" key="2">
    <source>
        <dbReference type="Proteomes" id="UP000030759"/>
    </source>
</evidence>
<dbReference type="Proteomes" id="UP000030759">
    <property type="component" value="Unassembled WGS sequence"/>
</dbReference>
<proteinExistence type="predicted"/>
<accession>A0A061IIN1</accession>
<organism evidence="1 2">
    <name type="scientific">Cricetulus griseus</name>
    <name type="common">Chinese hamster</name>
    <name type="synonym">Cricetulus barabensis griseus</name>
    <dbReference type="NCBI Taxonomy" id="10029"/>
    <lineage>
        <taxon>Eukaryota</taxon>
        <taxon>Metazoa</taxon>
        <taxon>Chordata</taxon>
        <taxon>Craniata</taxon>
        <taxon>Vertebrata</taxon>
        <taxon>Euteleostomi</taxon>
        <taxon>Mammalia</taxon>
        <taxon>Eutheria</taxon>
        <taxon>Euarchontoglires</taxon>
        <taxon>Glires</taxon>
        <taxon>Rodentia</taxon>
        <taxon>Myomorpha</taxon>
        <taxon>Muroidea</taxon>
        <taxon>Cricetidae</taxon>
        <taxon>Cricetinae</taxon>
        <taxon>Cricetulus</taxon>
    </lineage>
</organism>
<gene>
    <name evidence="1" type="ORF">H671_2g7259</name>
</gene>